<organism evidence="2 3">
    <name type="scientific">Euplotes crassus</name>
    <dbReference type="NCBI Taxonomy" id="5936"/>
    <lineage>
        <taxon>Eukaryota</taxon>
        <taxon>Sar</taxon>
        <taxon>Alveolata</taxon>
        <taxon>Ciliophora</taxon>
        <taxon>Intramacronucleata</taxon>
        <taxon>Spirotrichea</taxon>
        <taxon>Hypotrichia</taxon>
        <taxon>Euplotida</taxon>
        <taxon>Euplotidae</taxon>
        <taxon>Moneuplotes</taxon>
    </lineage>
</organism>
<dbReference type="EMBL" id="CAMPGE010018279">
    <property type="protein sequence ID" value="CAI2376713.1"/>
    <property type="molecule type" value="Genomic_DNA"/>
</dbReference>
<gene>
    <name evidence="2" type="ORF">ECRASSUSDP1_LOCUS18086</name>
</gene>
<reference evidence="2" key="1">
    <citation type="submission" date="2023-07" db="EMBL/GenBank/DDBJ databases">
        <authorList>
            <consortium name="AG Swart"/>
            <person name="Singh M."/>
            <person name="Singh A."/>
            <person name="Seah K."/>
            <person name="Emmerich C."/>
        </authorList>
    </citation>
    <scope>NUCLEOTIDE SEQUENCE</scope>
    <source>
        <strain evidence="2">DP1</strain>
    </source>
</reference>
<keyword evidence="3" id="KW-1185">Reference proteome</keyword>
<sequence length="197" mass="22202">MRFHKKQLGIILVALICLFINNYACAESAEISAPDIVTENLSDIKFPVEFCTISTSMIAFLTGNQEDPRIGNSQCVLYLPHLLDQSRKVWSKMGIDLLVPTHFVSLINEISTFIVRFSMWQTYCTFGSLLTTLDNIFGSFESTGIIAIRYVTNKAKVDEYMATVKDSNQKKDCQNMFLAMGKIFSLLVGFKIPKDIS</sequence>
<dbReference type="Proteomes" id="UP001295684">
    <property type="component" value="Unassembled WGS sequence"/>
</dbReference>
<feature type="chain" id="PRO_5041956075" evidence="1">
    <location>
        <begin position="27"/>
        <end position="197"/>
    </location>
</feature>
<evidence type="ECO:0000313" key="3">
    <source>
        <dbReference type="Proteomes" id="UP001295684"/>
    </source>
</evidence>
<accession>A0AAD1XPU7</accession>
<evidence type="ECO:0000256" key="1">
    <source>
        <dbReference type="SAM" id="SignalP"/>
    </source>
</evidence>
<keyword evidence="1" id="KW-0732">Signal</keyword>
<dbReference type="AlphaFoldDB" id="A0AAD1XPU7"/>
<protein>
    <submittedName>
        <fullName evidence="2">Uncharacterized protein</fullName>
    </submittedName>
</protein>
<evidence type="ECO:0000313" key="2">
    <source>
        <dbReference type="EMBL" id="CAI2376713.1"/>
    </source>
</evidence>
<proteinExistence type="predicted"/>
<comment type="caution">
    <text evidence="2">The sequence shown here is derived from an EMBL/GenBank/DDBJ whole genome shotgun (WGS) entry which is preliminary data.</text>
</comment>
<feature type="signal peptide" evidence="1">
    <location>
        <begin position="1"/>
        <end position="26"/>
    </location>
</feature>
<name>A0AAD1XPU7_EUPCR</name>